<keyword evidence="9" id="KW-1185">Reference proteome</keyword>
<dbReference type="Proteomes" id="UP000037460">
    <property type="component" value="Unassembled WGS sequence"/>
</dbReference>
<evidence type="ECO:0000256" key="5">
    <source>
        <dbReference type="ARBA" id="ARBA00023136"/>
    </source>
</evidence>
<dbReference type="PANTHER" id="PTHR12608:SF1">
    <property type="entry name" value="TRANSMEMBRANE PROTEIN 165"/>
    <property type="match status" value="1"/>
</dbReference>
<keyword evidence="3 6" id="KW-0812">Transmembrane</keyword>
<dbReference type="Pfam" id="PF01169">
    <property type="entry name" value="GDT1"/>
    <property type="match status" value="2"/>
</dbReference>
<keyword evidence="4 6" id="KW-1133">Transmembrane helix</keyword>
<evidence type="ECO:0000313" key="9">
    <source>
        <dbReference type="Proteomes" id="UP000037460"/>
    </source>
</evidence>
<comment type="caution">
    <text evidence="8">The sequence shown here is derived from an EMBL/GenBank/DDBJ whole genome shotgun (WGS) entry which is preliminary data.</text>
</comment>
<feature type="transmembrane region" description="Helical" evidence="6">
    <location>
        <begin position="79"/>
        <end position="99"/>
    </location>
</feature>
<dbReference type="GO" id="GO:0016020">
    <property type="term" value="C:membrane"/>
    <property type="evidence" value="ECO:0007669"/>
    <property type="project" value="UniProtKB-SubCell"/>
</dbReference>
<keyword evidence="6" id="KW-0732">Signal</keyword>
<keyword evidence="5 6" id="KW-0472">Membrane</keyword>
<protein>
    <recommendedName>
        <fullName evidence="6">GDT1 family protein</fullName>
    </recommendedName>
</protein>
<evidence type="ECO:0000256" key="3">
    <source>
        <dbReference type="ARBA" id="ARBA00022692"/>
    </source>
</evidence>
<organism evidence="8 9">
    <name type="scientific">Chrysochromulina tobinii</name>
    <dbReference type="NCBI Taxonomy" id="1460289"/>
    <lineage>
        <taxon>Eukaryota</taxon>
        <taxon>Haptista</taxon>
        <taxon>Haptophyta</taxon>
        <taxon>Prymnesiophyceae</taxon>
        <taxon>Prymnesiales</taxon>
        <taxon>Chrysochromulinaceae</taxon>
        <taxon>Chrysochromulina</taxon>
    </lineage>
</organism>
<evidence type="ECO:0000256" key="7">
    <source>
        <dbReference type="SAM" id="MobiDB-lite"/>
    </source>
</evidence>
<proteinExistence type="inferred from homology"/>
<comment type="caution">
    <text evidence="6">Lacks conserved residue(s) required for the propagation of feature annotation.</text>
</comment>
<feature type="transmembrane region" description="Helical" evidence="6">
    <location>
        <begin position="38"/>
        <end position="58"/>
    </location>
</feature>
<feature type="signal peptide" evidence="6">
    <location>
        <begin position="1"/>
        <end position="22"/>
    </location>
</feature>
<evidence type="ECO:0000256" key="4">
    <source>
        <dbReference type="ARBA" id="ARBA00022989"/>
    </source>
</evidence>
<comment type="similarity">
    <text evidence="2 6">Belongs to the GDT1 family.</text>
</comment>
<dbReference type="InterPro" id="IPR001727">
    <property type="entry name" value="GDT1-like"/>
</dbReference>
<evidence type="ECO:0000256" key="6">
    <source>
        <dbReference type="RuleBase" id="RU365102"/>
    </source>
</evidence>
<dbReference type="OrthoDB" id="442680at2759"/>
<feature type="region of interest" description="Disordered" evidence="7">
    <location>
        <begin position="143"/>
        <end position="175"/>
    </location>
</feature>
<comment type="subcellular location">
    <subcellularLocation>
        <location evidence="1 6">Membrane</location>
        <topology evidence="1 6">Multi-pass membrane protein</topology>
    </subcellularLocation>
</comment>
<feature type="compositionally biased region" description="Basic and acidic residues" evidence="7">
    <location>
        <begin position="164"/>
        <end position="175"/>
    </location>
</feature>
<dbReference type="GO" id="GO:0005384">
    <property type="term" value="F:manganese ion transmembrane transporter activity"/>
    <property type="evidence" value="ECO:0007669"/>
    <property type="project" value="TreeGrafter"/>
</dbReference>
<sequence>MLVCTSAVPLIALLVLLGSAHAQEASESAEKPSDNSLSNFSFAAFSRAFGEAFAVILATEIGDRTFFIAAIMAMRHSRLIIWTGAVGALVVMTVLSTLVGHVAPLLISRTYTQYAAAGLFLFFGIKMLRSGLSIDHSGASDELEEVERELTKKEEDTPADEESVPDKQDSKKDQETPNKVLMQAFTLTFLAEWGDRSQIATIALAAAREPFGVTLGACIGHALCTGIAVIGGKLLASSIKERTVLLVGGALFCLFALLALLGVDE</sequence>
<reference evidence="9" key="1">
    <citation type="journal article" date="2015" name="PLoS Genet.">
        <title>Genome Sequence and Transcriptome Analyses of Chrysochromulina tobin: Metabolic Tools for Enhanced Algal Fitness in the Prominent Order Prymnesiales (Haptophyceae).</title>
        <authorList>
            <person name="Hovde B.T."/>
            <person name="Deodato C.R."/>
            <person name="Hunsperger H.M."/>
            <person name="Ryken S.A."/>
            <person name="Yost W."/>
            <person name="Jha R.K."/>
            <person name="Patterson J."/>
            <person name="Monnat R.J. Jr."/>
            <person name="Barlow S.B."/>
            <person name="Starkenburg S.R."/>
            <person name="Cattolico R.A."/>
        </authorList>
    </citation>
    <scope>NUCLEOTIDE SEQUENCE</scope>
    <source>
        <strain evidence="9">CCMP291</strain>
    </source>
</reference>
<dbReference type="EMBL" id="JWZX01001029">
    <property type="protein sequence ID" value="KOO34964.1"/>
    <property type="molecule type" value="Genomic_DNA"/>
</dbReference>
<dbReference type="PANTHER" id="PTHR12608">
    <property type="entry name" value="TRANSMEMBRANE PROTEIN HTP-1 RELATED"/>
    <property type="match status" value="1"/>
</dbReference>
<dbReference type="GO" id="GO:0015085">
    <property type="term" value="F:calcium ion transmembrane transporter activity"/>
    <property type="evidence" value="ECO:0007669"/>
    <property type="project" value="TreeGrafter"/>
</dbReference>
<dbReference type="GO" id="GO:0005794">
    <property type="term" value="C:Golgi apparatus"/>
    <property type="evidence" value="ECO:0007669"/>
    <property type="project" value="TreeGrafter"/>
</dbReference>
<dbReference type="AlphaFoldDB" id="A0A0M0K849"/>
<evidence type="ECO:0000256" key="1">
    <source>
        <dbReference type="ARBA" id="ARBA00004141"/>
    </source>
</evidence>
<gene>
    <name evidence="8" type="ORF">Ctob_009506</name>
</gene>
<accession>A0A0M0K849</accession>
<evidence type="ECO:0000256" key="2">
    <source>
        <dbReference type="ARBA" id="ARBA00009190"/>
    </source>
</evidence>
<dbReference type="GO" id="GO:0032472">
    <property type="term" value="P:Golgi calcium ion transport"/>
    <property type="evidence" value="ECO:0007669"/>
    <property type="project" value="TreeGrafter"/>
</dbReference>
<evidence type="ECO:0000313" key="8">
    <source>
        <dbReference type="EMBL" id="KOO34964.1"/>
    </source>
</evidence>
<feature type="chain" id="PRO_5005602435" description="GDT1 family protein" evidence="6">
    <location>
        <begin position="23"/>
        <end position="265"/>
    </location>
</feature>
<dbReference type="GO" id="GO:0032468">
    <property type="term" value="P:Golgi calcium ion homeostasis"/>
    <property type="evidence" value="ECO:0007669"/>
    <property type="project" value="TreeGrafter"/>
</dbReference>
<name>A0A0M0K849_9EUKA</name>
<feature type="transmembrane region" description="Helical" evidence="6">
    <location>
        <begin position="243"/>
        <end position="263"/>
    </location>
</feature>